<dbReference type="PANTHER" id="PTHR30204">
    <property type="entry name" value="REDOX-CYCLING DRUG-SENSING TRANSCRIPTIONAL ACTIVATOR SOXR"/>
    <property type="match status" value="1"/>
</dbReference>
<dbReference type="InterPro" id="IPR009061">
    <property type="entry name" value="DNA-bd_dom_put_sf"/>
</dbReference>
<dbReference type="Gene3D" id="1.10.1660.10">
    <property type="match status" value="1"/>
</dbReference>
<dbReference type="Pfam" id="PF13411">
    <property type="entry name" value="MerR_1"/>
    <property type="match status" value="1"/>
</dbReference>
<dbReference type="EMBL" id="AP022620">
    <property type="protein sequence ID" value="BBZ76846.1"/>
    <property type="molecule type" value="Genomic_DNA"/>
</dbReference>
<dbReference type="GO" id="GO:0003700">
    <property type="term" value="F:DNA-binding transcription factor activity"/>
    <property type="evidence" value="ECO:0007669"/>
    <property type="project" value="InterPro"/>
</dbReference>
<dbReference type="InterPro" id="IPR000551">
    <property type="entry name" value="MerR-type_HTH_dom"/>
</dbReference>
<sequence>MLLFAIMTEYRIAELARVSGVTSRNIRAYRERGLLDPPRRQGRDAFYDDRHLAQLELINQLLAKGFTSAHIATFLDGIRQGQDLSEVLGVQPGAAVDEMTLDAVSAAAQRAVRHGLGRVIDGRVVITDPDIARALSAADDPEQCLQLMTEVLDTTGEVIDDLAVRTVAVLRSGSPDGIEDITKRALLNRLQITFDQQMTALLSEYEAS</sequence>
<evidence type="ECO:0000313" key="4">
    <source>
        <dbReference type="Proteomes" id="UP000467249"/>
    </source>
</evidence>
<dbReference type="InterPro" id="IPR047057">
    <property type="entry name" value="MerR_fam"/>
</dbReference>
<dbReference type="SMART" id="SM00422">
    <property type="entry name" value="HTH_MERR"/>
    <property type="match status" value="1"/>
</dbReference>
<dbReference type="SUPFAM" id="SSF46955">
    <property type="entry name" value="Putative DNA-binding domain"/>
    <property type="match status" value="1"/>
</dbReference>
<dbReference type="PROSITE" id="PS50937">
    <property type="entry name" value="HTH_MERR_2"/>
    <property type="match status" value="1"/>
</dbReference>
<keyword evidence="4" id="KW-1185">Reference proteome</keyword>
<dbReference type="PANTHER" id="PTHR30204:SF93">
    <property type="entry name" value="HTH MERR-TYPE DOMAIN-CONTAINING PROTEIN"/>
    <property type="match status" value="1"/>
</dbReference>
<dbReference type="Proteomes" id="UP000467249">
    <property type="component" value="Chromosome"/>
</dbReference>
<evidence type="ECO:0000256" key="1">
    <source>
        <dbReference type="ARBA" id="ARBA00023125"/>
    </source>
</evidence>
<keyword evidence="1" id="KW-0238">DNA-binding</keyword>
<protein>
    <submittedName>
        <fullName evidence="3">MerR family transcriptional regulator</fullName>
    </submittedName>
</protein>
<feature type="domain" description="HTH merR-type" evidence="2">
    <location>
        <begin position="9"/>
        <end position="77"/>
    </location>
</feature>
<name>A0A6N4W4I5_9MYCO</name>
<proteinExistence type="predicted"/>
<evidence type="ECO:0000313" key="3">
    <source>
        <dbReference type="EMBL" id="BBZ76846.1"/>
    </source>
</evidence>
<dbReference type="AlphaFoldDB" id="A0A6N4W4I5"/>
<organism evidence="3 4">
    <name type="scientific">Mycolicibacterium anyangense</name>
    <dbReference type="NCBI Taxonomy" id="1431246"/>
    <lineage>
        <taxon>Bacteria</taxon>
        <taxon>Bacillati</taxon>
        <taxon>Actinomycetota</taxon>
        <taxon>Actinomycetes</taxon>
        <taxon>Mycobacteriales</taxon>
        <taxon>Mycobacteriaceae</taxon>
        <taxon>Mycolicibacterium</taxon>
    </lineage>
</organism>
<gene>
    <name evidence="3" type="ORF">MANY_21830</name>
</gene>
<reference evidence="3 4" key="1">
    <citation type="journal article" date="2019" name="Emerg. Microbes Infect.">
        <title>Comprehensive subspecies identification of 175 nontuberculous mycobacteria species based on 7547 genomic profiles.</title>
        <authorList>
            <person name="Matsumoto Y."/>
            <person name="Kinjo T."/>
            <person name="Motooka D."/>
            <person name="Nabeya D."/>
            <person name="Jung N."/>
            <person name="Uechi K."/>
            <person name="Horii T."/>
            <person name="Iida T."/>
            <person name="Fujita J."/>
            <person name="Nakamura S."/>
        </authorList>
    </citation>
    <scope>NUCLEOTIDE SEQUENCE [LARGE SCALE GENOMIC DNA]</scope>
    <source>
        <strain evidence="3 4">JCM 30275</strain>
    </source>
</reference>
<dbReference type="GO" id="GO:0003677">
    <property type="term" value="F:DNA binding"/>
    <property type="evidence" value="ECO:0007669"/>
    <property type="project" value="UniProtKB-KW"/>
</dbReference>
<accession>A0A6N4W4I5</accession>
<dbReference type="KEGG" id="many:MANY_21830"/>
<evidence type="ECO:0000259" key="2">
    <source>
        <dbReference type="PROSITE" id="PS50937"/>
    </source>
</evidence>